<feature type="signal peptide" evidence="10">
    <location>
        <begin position="1"/>
        <end position="25"/>
    </location>
</feature>
<keyword evidence="7" id="KW-0961">Cell wall biogenesis/degradation</keyword>
<dbReference type="InterPro" id="IPR000743">
    <property type="entry name" value="Glyco_hydro_28"/>
</dbReference>
<dbReference type="OMA" id="NVWGLNI"/>
<dbReference type="Proteomes" id="UP000030689">
    <property type="component" value="Unassembled WGS sequence"/>
</dbReference>
<dbReference type="PANTHER" id="PTHR31375">
    <property type="match status" value="1"/>
</dbReference>
<evidence type="ECO:0000313" key="11">
    <source>
        <dbReference type="EMBL" id="ESQ47035.1"/>
    </source>
</evidence>
<evidence type="ECO:0000256" key="4">
    <source>
        <dbReference type="ARBA" id="ARBA00022525"/>
    </source>
</evidence>
<protein>
    <recommendedName>
        <fullName evidence="13">Pectate lyase superfamily protein domain-containing protein</fullName>
    </recommendedName>
</protein>
<evidence type="ECO:0000256" key="6">
    <source>
        <dbReference type="ARBA" id="ARBA00023295"/>
    </source>
</evidence>
<comment type="similarity">
    <text evidence="2 9">Belongs to the glycosyl hydrolase 28 family.</text>
</comment>
<dbReference type="STRING" id="72664.V4L9H2"/>
<sequence length="384" mass="42757">MTNFLVLLTFLLSLALFLNFQLAQSQSSFHHSNKIFNVFDYGAIGDGNSDDTKAFKNAWEDTCNYIGSNSTMHIPQGRTFLLQPIEFRGPCKSKNIVFSIRGNLTAPEGPDQWKCNGDRCHQWIEFAHINGLYIDGHGQGTLDGKGPKWWSIDCKKHKQGVIISHSSNVHISNIMVKDSPNFQLSLEDSTLVFAKQLTIIADGDSPNTDGMHIQRSQNVIVYNSNISTGDDCISIGDGSRDISISEISCGPGHGISIGSLGRNGEKGTVENVLVRNCTFRKTDNGVRIKTWQTNAVEIKNVLYNHIHGTSIRKPFVKLLCSKSVPCTGIFMSNINIQDEEEEEEMEYHHKSRHDDHPPAECINVRGFSNGVVKPKLACLVSRRH</sequence>
<dbReference type="GO" id="GO:0071555">
    <property type="term" value="P:cell wall organization"/>
    <property type="evidence" value="ECO:0007669"/>
    <property type="project" value="UniProtKB-KW"/>
</dbReference>
<keyword evidence="6 9" id="KW-0326">Glycosidase</keyword>
<proteinExistence type="inferred from homology"/>
<evidence type="ECO:0000256" key="5">
    <source>
        <dbReference type="ARBA" id="ARBA00022801"/>
    </source>
</evidence>
<keyword evidence="4" id="KW-0964">Secreted</keyword>
<dbReference type="PROSITE" id="PS00502">
    <property type="entry name" value="POLYGALACTURONASE"/>
    <property type="match status" value="1"/>
</dbReference>
<dbReference type="SUPFAM" id="SSF51126">
    <property type="entry name" value="Pectin lyase-like"/>
    <property type="match status" value="1"/>
</dbReference>
<comment type="subcellular location">
    <subcellularLocation>
        <location evidence="1">Secreted</location>
        <location evidence="1">Cell wall</location>
    </subcellularLocation>
</comment>
<keyword evidence="5 9" id="KW-0378">Hydrolase</keyword>
<keyword evidence="12" id="KW-1185">Reference proteome</keyword>
<feature type="active site" evidence="8">
    <location>
        <position position="253"/>
    </location>
</feature>
<keyword evidence="10" id="KW-0732">Signal</keyword>
<evidence type="ECO:0000256" key="1">
    <source>
        <dbReference type="ARBA" id="ARBA00004191"/>
    </source>
</evidence>
<evidence type="ECO:0000256" key="8">
    <source>
        <dbReference type="PROSITE-ProRule" id="PRU10052"/>
    </source>
</evidence>
<keyword evidence="3" id="KW-0134">Cell wall</keyword>
<dbReference type="InterPro" id="IPR006626">
    <property type="entry name" value="PbH1"/>
</dbReference>
<evidence type="ECO:0000313" key="12">
    <source>
        <dbReference type="Proteomes" id="UP000030689"/>
    </source>
</evidence>
<dbReference type="SMART" id="SM00710">
    <property type="entry name" value="PbH1"/>
    <property type="match status" value="3"/>
</dbReference>
<dbReference type="AlphaFoldDB" id="V4L9H2"/>
<evidence type="ECO:0000256" key="2">
    <source>
        <dbReference type="ARBA" id="ARBA00008834"/>
    </source>
</evidence>
<evidence type="ECO:0000256" key="3">
    <source>
        <dbReference type="ARBA" id="ARBA00022512"/>
    </source>
</evidence>
<dbReference type="Gene3D" id="2.160.20.10">
    <property type="entry name" value="Single-stranded right-handed beta-helix, Pectin lyase-like"/>
    <property type="match status" value="1"/>
</dbReference>
<evidence type="ECO:0008006" key="13">
    <source>
        <dbReference type="Google" id="ProtNLM"/>
    </source>
</evidence>
<organism evidence="11 12">
    <name type="scientific">Eutrema salsugineum</name>
    <name type="common">Saltwater cress</name>
    <name type="synonym">Sisymbrium salsugineum</name>
    <dbReference type="NCBI Taxonomy" id="72664"/>
    <lineage>
        <taxon>Eukaryota</taxon>
        <taxon>Viridiplantae</taxon>
        <taxon>Streptophyta</taxon>
        <taxon>Embryophyta</taxon>
        <taxon>Tracheophyta</taxon>
        <taxon>Spermatophyta</taxon>
        <taxon>Magnoliopsida</taxon>
        <taxon>eudicotyledons</taxon>
        <taxon>Gunneridae</taxon>
        <taxon>Pentapetalae</taxon>
        <taxon>rosids</taxon>
        <taxon>malvids</taxon>
        <taxon>Brassicales</taxon>
        <taxon>Brassicaceae</taxon>
        <taxon>Eutremeae</taxon>
        <taxon>Eutrema</taxon>
    </lineage>
</organism>
<dbReference type="InterPro" id="IPR011050">
    <property type="entry name" value="Pectin_lyase_fold/virulence"/>
</dbReference>
<evidence type="ECO:0000256" key="7">
    <source>
        <dbReference type="ARBA" id="ARBA00023316"/>
    </source>
</evidence>
<dbReference type="GO" id="GO:0005975">
    <property type="term" value="P:carbohydrate metabolic process"/>
    <property type="evidence" value="ECO:0007669"/>
    <property type="project" value="InterPro"/>
</dbReference>
<name>V4L9H2_EUTSA</name>
<dbReference type="KEGG" id="eus:EUTSA_v10028331mg"/>
<dbReference type="Pfam" id="PF00295">
    <property type="entry name" value="Glyco_hydro_28"/>
    <property type="match status" value="1"/>
</dbReference>
<dbReference type="InterPro" id="IPR012334">
    <property type="entry name" value="Pectin_lyas_fold"/>
</dbReference>
<reference evidence="11 12" key="1">
    <citation type="journal article" date="2013" name="Front. Plant Sci.">
        <title>The Reference Genome of the Halophytic Plant Eutrema salsugineum.</title>
        <authorList>
            <person name="Yang R."/>
            <person name="Jarvis D.E."/>
            <person name="Chen H."/>
            <person name="Beilstein M.A."/>
            <person name="Grimwood J."/>
            <person name="Jenkins J."/>
            <person name="Shu S."/>
            <person name="Prochnik S."/>
            <person name="Xin M."/>
            <person name="Ma C."/>
            <person name="Schmutz J."/>
            <person name="Wing R.A."/>
            <person name="Mitchell-Olds T."/>
            <person name="Schumaker K.S."/>
            <person name="Wang X."/>
        </authorList>
    </citation>
    <scope>NUCLEOTIDE SEQUENCE [LARGE SCALE GENOMIC DNA]</scope>
</reference>
<evidence type="ECO:0000256" key="10">
    <source>
        <dbReference type="SAM" id="SignalP"/>
    </source>
</evidence>
<feature type="chain" id="PRO_5004721674" description="Pectate lyase superfamily protein domain-containing protein" evidence="10">
    <location>
        <begin position="26"/>
        <end position="384"/>
    </location>
</feature>
<dbReference type="eggNOG" id="ENOG502QQY5">
    <property type="taxonomic scope" value="Eukaryota"/>
</dbReference>
<evidence type="ECO:0000256" key="9">
    <source>
        <dbReference type="RuleBase" id="RU361169"/>
    </source>
</evidence>
<dbReference type="Gramene" id="ESQ47035">
    <property type="protein sequence ID" value="ESQ47035"/>
    <property type="gene ID" value="EUTSA_v10028331mg"/>
</dbReference>
<gene>
    <name evidence="11" type="ORF">EUTSA_v10028331mg</name>
</gene>
<accession>V4L9H2</accession>
<dbReference type="GO" id="GO:0004650">
    <property type="term" value="F:polygalacturonase activity"/>
    <property type="evidence" value="ECO:0007669"/>
    <property type="project" value="InterPro"/>
</dbReference>
<dbReference type="EMBL" id="KI517416">
    <property type="protein sequence ID" value="ESQ47035.1"/>
    <property type="molecule type" value="Genomic_DNA"/>
</dbReference>